<dbReference type="InterPro" id="IPR045358">
    <property type="entry name" value="Ty3_capsid"/>
</dbReference>
<keyword evidence="9" id="KW-0460">Magnesium</keyword>
<dbReference type="Gene3D" id="3.10.10.10">
    <property type="entry name" value="HIV Type 1 Reverse Transcriptase, subunit A, domain 1"/>
    <property type="match status" value="1"/>
</dbReference>
<keyword evidence="15" id="KW-0511">Multifunctional enzyme</keyword>
<keyword evidence="5" id="KW-0479">Metal-binding</keyword>
<dbReference type="PANTHER" id="PTHR37984:SF5">
    <property type="entry name" value="PROTEIN NYNRIN-LIKE"/>
    <property type="match status" value="1"/>
</dbReference>
<evidence type="ECO:0000256" key="14">
    <source>
        <dbReference type="ARBA" id="ARBA00023172"/>
    </source>
</evidence>
<evidence type="ECO:0000256" key="1">
    <source>
        <dbReference type="ARBA" id="ARBA00022670"/>
    </source>
</evidence>
<keyword evidence="19" id="KW-1185">Reference proteome</keyword>
<keyword evidence="6" id="KW-0064">Aspartyl protease</keyword>
<dbReference type="Pfam" id="PF24626">
    <property type="entry name" value="SH3_Tf2-1"/>
    <property type="match status" value="1"/>
</dbReference>
<feature type="compositionally biased region" description="Low complexity" evidence="16">
    <location>
        <begin position="1161"/>
        <end position="1175"/>
    </location>
</feature>
<dbReference type="InterPro" id="IPR036397">
    <property type="entry name" value="RNaseH_sf"/>
</dbReference>
<keyword evidence="3" id="KW-0548">Nucleotidyltransferase</keyword>
<evidence type="ECO:0000313" key="18">
    <source>
        <dbReference type="EMBL" id="GAU50876.1"/>
    </source>
</evidence>
<dbReference type="AlphaFoldDB" id="A0A2Z6P588"/>
<dbReference type="OrthoDB" id="2013610at2759"/>
<dbReference type="InterPro" id="IPR012337">
    <property type="entry name" value="RNaseH-like_sf"/>
</dbReference>
<name>A0A2Z6P588_TRISU</name>
<dbReference type="InterPro" id="IPR050951">
    <property type="entry name" value="Retrovirus_Pol_polyprotein"/>
</dbReference>
<keyword evidence="14" id="KW-0233">DNA recombination</keyword>
<evidence type="ECO:0000256" key="16">
    <source>
        <dbReference type="SAM" id="MobiDB-lite"/>
    </source>
</evidence>
<keyword evidence="8" id="KW-0378">Hydrolase</keyword>
<dbReference type="Pfam" id="PF17919">
    <property type="entry name" value="RT_RNaseH_2"/>
    <property type="match status" value="1"/>
</dbReference>
<dbReference type="InterPro" id="IPR041577">
    <property type="entry name" value="RT_RNaseH_2"/>
</dbReference>
<dbReference type="GO" id="GO:0006310">
    <property type="term" value="P:DNA recombination"/>
    <property type="evidence" value="ECO:0007669"/>
    <property type="project" value="UniProtKB-KW"/>
</dbReference>
<evidence type="ECO:0000256" key="9">
    <source>
        <dbReference type="ARBA" id="ARBA00022842"/>
    </source>
</evidence>
<dbReference type="GO" id="GO:0003964">
    <property type="term" value="F:RNA-directed DNA polymerase activity"/>
    <property type="evidence" value="ECO:0007669"/>
    <property type="project" value="UniProtKB-KW"/>
</dbReference>
<evidence type="ECO:0000256" key="10">
    <source>
        <dbReference type="ARBA" id="ARBA00022908"/>
    </source>
</evidence>
<dbReference type="PROSITE" id="PS50994">
    <property type="entry name" value="INTEGRASE"/>
    <property type="match status" value="1"/>
</dbReference>
<dbReference type="SUPFAM" id="SSF50630">
    <property type="entry name" value="Acid proteases"/>
    <property type="match status" value="1"/>
</dbReference>
<dbReference type="Pfam" id="PF17921">
    <property type="entry name" value="Integrase_H2C2"/>
    <property type="match status" value="1"/>
</dbReference>
<dbReference type="InterPro" id="IPR021109">
    <property type="entry name" value="Peptidase_aspartic_dom_sf"/>
</dbReference>
<sequence>MPPTNAERLDDLTTKVDSIITQLAALTTQTTSSSSSLSASSTTPTTLPPRMKLDVPKFNGTDAMGWIFKISQFFDFHKTPDHERLTVAAFYMEGQALGWYQWMHRNHLITAWFDFLQALETRFAPSYYDDPSLFKLVQRSTVNQYLSEFESLANRIVGLPPPFLLSCFISGLSPEIRREVQALRPATLSLATALAKLQEDKIKDRKRLFKGKTPSHHSSPSLQPTPNTTPALLPAPPPPRVNFRKLSPEEMASHREKGLCYNCDETFTPTHKCKGRFFLLISDDGFDDNQPQSPHPLDQPEPDKTPIVTEPSEAQISFHAMSGCSIPATIRIPGHIANHPVTVLIDGGSTHNFIQSRLAKFLELPSNPTSTLKVMVGNGSILECRTICSAIPLSLQKQQFNIDFYTLPLCGADVVLGAPWLRSIGPVLMDYTNLSLSQSSFSSPVLLLKKKDGTWRFCIDYRALNSITIRDRFPMPTIEELLDELGNASWFSKLDLKQGHMVSANGVYPEPSKIQAMIDWPRPTTITELRGFLGLTGFYRKFIRNYACIALPLTALLKKDAFIWSDAATTAFEALKKAMTQAPTLILPNFSKPFTLETDASGLAMGAVLMQDNHPIAFFSKPFCPRLQRSSTYIRELHAITTAIKKWRQYLLGHPFTIYTDHQSLKELLTQVIQTPEQQIYLAKLMVYDYSIHYKSGKTNVVADALSRLPETPSGMLLTLSLPHFIFLEQLKLALAACKPFITLLNNIQTNPTNYPNHKIHNGLIFYHDRIWLDPSMPFRFTILEEFHSSPIGGHMGVTKTLARLQANFWWDGMRKDIQQFIAQCSICQQMKYETKRTPGLLQPIAPPSAIWEDLSLDFITGLPPSQDHVAILVVVDRFSKGVHLAPLTPQYTSLKVANVFFHTVCKLHGMPRSLVSDRDPIFISKFWRELFTLCGTKLRMSTAYHPETDGQTEVYNRVLEQYLRSFVHQKPSQWSKFLSLTEWAYNTSIHTATGMSTFKITYGREPPSIPQYLLGQFVYVRLRPYRQQSVSSHTYTKLSKRFYGPFEILERIGPVAYHLQLPPQSKIHPVFHCSLLKLHHGPIIAPGSLPPQAKDNQPLITPLAILNKKIDMTTDPPSTMVLVQWNGLPTEDTSWENWDTLKLDYHLEDKVIFPDPGDVSNETATSNGTTTTAGPHNNYPTTLPKRIGKRPSYLDNFV</sequence>
<evidence type="ECO:0000256" key="5">
    <source>
        <dbReference type="ARBA" id="ARBA00022723"/>
    </source>
</evidence>
<dbReference type="Gene3D" id="1.10.340.70">
    <property type="match status" value="1"/>
</dbReference>
<evidence type="ECO:0000256" key="2">
    <source>
        <dbReference type="ARBA" id="ARBA00022679"/>
    </source>
</evidence>
<dbReference type="SUPFAM" id="SSF56672">
    <property type="entry name" value="DNA/RNA polymerases"/>
    <property type="match status" value="1"/>
</dbReference>
<dbReference type="InterPro" id="IPR056924">
    <property type="entry name" value="SH3_Tf2-1"/>
</dbReference>
<dbReference type="InterPro" id="IPR043128">
    <property type="entry name" value="Rev_trsase/Diguanyl_cyclase"/>
</dbReference>
<feature type="domain" description="Integrase catalytic" evidence="17">
    <location>
        <begin position="843"/>
        <end position="1006"/>
    </location>
</feature>
<dbReference type="PANTHER" id="PTHR37984">
    <property type="entry name" value="PROTEIN CBG26694"/>
    <property type="match status" value="1"/>
</dbReference>
<dbReference type="FunFam" id="1.10.340.70:FF:000001">
    <property type="entry name" value="Retrovirus-related Pol polyprotein from transposon gypsy-like Protein"/>
    <property type="match status" value="1"/>
</dbReference>
<dbReference type="InterPro" id="IPR043502">
    <property type="entry name" value="DNA/RNA_pol_sf"/>
</dbReference>
<reference evidence="19" key="1">
    <citation type="journal article" date="2017" name="Front. Plant Sci.">
        <title>Climate Clever Clovers: New Paradigm to Reduce the Environmental Footprint of Ruminants by Breeding Low Methanogenic Forages Utilizing Haplotype Variation.</title>
        <authorList>
            <person name="Kaur P."/>
            <person name="Appels R."/>
            <person name="Bayer P.E."/>
            <person name="Keeble-Gagnere G."/>
            <person name="Wang J."/>
            <person name="Hirakawa H."/>
            <person name="Shirasawa K."/>
            <person name="Vercoe P."/>
            <person name="Stefanova K."/>
            <person name="Durmic Z."/>
            <person name="Nichols P."/>
            <person name="Revell C."/>
            <person name="Isobe S.N."/>
            <person name="Edwards D."/>
            <person name="Erskine W."/>
        </authorList>
    </citation>
    <scope>NUCLEOTIDE SEQUENCE [LARGE SCALE GENOMIC DNA]</scope>
    <source>
        <strain evidence="19">cv. Daliak</strain>
    </source>
</reference>
<feature type="region of interest" description="Disordered" evidence="16">
    <location>
        <begin position="284"/>
        <end position="307"/>
    </location>
</feature>
<feature type="compositionally biased region" description="Low complexity" evidence="16">
    <location>
        <begin position="33"/>
        <end position="49"/>
    </location>
</feature>
<dbReference type="Proteomes" id="UP000242715">
    <property type="component" value="Unassembled WGS sequence"/>
</dbReference>
<protein>
    <recommendedName>
        <fullName evidence="17">Integrase catalytic domain-containing protein</fullName>
    </recommendedName>
</protein>
<dbReference type="GO" id="GO:0046872">
    <property type="term" value="F:metal ion binding"/>
    <property type="evidence" value="ECO:0007669"/>
    <property type="project" value="UniProtKB-KW"/>
</dbReference>
<organism evidence="18 19">
    <name type="scientific">Trifolium subterraneum</name>
    <name type="common">Subterranean clover</name>
    <dbReference type="NCBI Taxonomy" id="3900"/>
    <lineage>
        <taxon>Eukaryota</taxon>
        <taxon>Viridiplantae</taxon>
        <taxon>Streptophyta</taxon>
        <taxon>Embryophyta</taxon>
        <taxon>Tracheophyta</taxon>
        <taxon>Spermatophyta</taxon>
        <taxon>Magnoliopsida</taxon>
        <taxon>eudicotyledons</taxon>
        <taxon>Gunneridae</taxon>
        <taxon>Pentapetalae</taxon>
        <taxon>rosids</taxon>
        <taxon>fabids</taxon>
        <taxon>Fabales</taxon>
        <taxon>Fabaceae</taxon>
        <taxon>Papilionoideae</taxon>
        <taxon>50 kb inversion clade</taxon>
        <taxon>NPAAA clade</taxon>
        <taxon>Hologalegina</taxon>
        <taxon>IRL clade</taxon>
        <taxon>Trifolieae</taxon>
        <taxon>Trifolium</taxon>
    </lineage>
</organism>
<accession>A0A2Z6P588</accession>
<dbReference type="InterPro" id="IPR001584">
    <property type="entry name" value="Integrase_cat-core"/>
</dbReference>
<dbReference type="Gene3D" id="3.30.420.10">
    <property type="entry name" value="Ribonuclease H-like superfamily/Ribonuclease H"/>
    <property type="match status" value="1"/>
</dbReference>
<dbReference type="Pfam" id="PF19259">
    <property type="entry name" value="Ty3_capsid"/>
    <property type="match status" value="1"/>
</dbReference>
<keyword evidence="11" id="KW-0695">RNA-directed DNA polymerase</keyword>
<dbReference type="SUPFAM" id="SSF53098">
    <property type="entry name" value="Ribonuclease H-like"/>
    <property type="match status" value="1"/>
</dbReference>
<dbReference type="GO" id="GO:0006508">
    <property type="term" value="P:proteolysis"/>
    <property type="evidence" value="ECO:0007669"/>
    <property type="project" value="UniProtKB-KW"/>
</dbReference>
<evidence type="ECO:0000256" key="15">
    <source>
        <dbReference type="ARBA" id="ARBA00023268"/>
    </source>
</evidence>
<dbReference type="GO" id="GO:0004190">
    <property type="term" value="F:aspartic-type endopeptidase activity"/>
    <property type="evidence" value="ECO:0007669"/>
    <property type="project" value="UniProtKB-KW"/>
</dbReference>
<dbReference type="GO" id="GO:0003677">
    <property type="term" value="F:DNA binding"/>
    <property type="evidence" value="ECO:0007669"/>
    <property type="project" value="UniProtKB-KW"/>
</dbReference>
<keyword evidence="4" id="KW-0540">Nuclease</keyword>
<evidence type="ECO:0000256" key="7">
    <source>
        <dbReference type="ARBA" id="ARBA00022759"/>
    </source>
</evidence>
<dbReference type="CDD" id="cd01647">
    <property type="entry name" value="RT_LTR"/>
    <property type="match status" value="1"/>
</dbReference>
<keyword evidence="1" id="KW-0645">Protease</keyword>
<dbReference type="Gene3D" id="3.30.70.270">
    <property type="match status" value="2"/>
</dbReference>
<gene>
    <name evidence="18" type="ORF">TSUD_411060</name>
</gene>
<feature type="region of interest" description="Disordered" evidence="16">
    <location>
        <begin position="1157"/>
        <end position="1199"/>
    </location>
</feature>
<evidence type="ECO:0000256" key="12">
    <source>
        <dbReference type="ARBA" id="ARBA00022932"/>
    </source>
</evidence>
<keyword evidence="12" id="KW-0239">DNA-directed DNA polymerase</keyword>
<evidence type="ECO:0000256" key="6">
    <source>
        <dbReference type="ARBA" id="ARBA00022750"/>
    </source>
</evidence>
<evidence type="ECO:0000259" key="17">
    <source>
        <dbReference type="PROSITE" id="PS50994"/>
    </source>
</evidence>
<evidence type="ECO:0000256" key="11">
    <source>
        <dbReference type="ARBA" id="ARBA00022918"/>
    </source>
</evidence>
<evidence type="ECO:0000313" key="19">
    <source>
        <dbReference type="Proteomes" id="UP000242715"/>
    </source>
</evidence>
<dbReference type="GO" id="GO:0004519">
    <property type="term" value="F:endonuclease activity"/>
    <property type="evidence" value="ECO:0007669"/>
    <property type="project" value="UniProtKB-KW"/>
</dbReference>
<evidence type="ECO:0000256" key="4">
    <source>
        <dbReference type="ARBA" id="ARBA00022722"/>
    </source>
</evidence>
<keyword evidence="10" id="KW-0229">DNA integration</keyword>
<feature type="region of interest" description="Disordered" evidence="16">
    <location>
        <begin position="33"/>
        <end position="52"/>
    </location>
</feature>
<keyword evidence="2" id="KW-0808">Transferase</keyword>
<dbReference type="SUPFAM" id="SSF54160">
    <property type="entry name" value="Chromo domain-like"/>
    <property type="match status" value="1"/>
</dbReference>
<dbReference type="GO" id="GO:0003887">
    <property type="term" value="F:DNA-directed DNA polymerase activity"/>
    <property type="evidence" value="ECO:0007669"/>
    <property type="project" value="UniProtKB-KW"/>
</dbReference>
<evidence type="ECO:0000256" key="8">
    <source>
        <dbReference type="ARBA" id="ARBA00022801"/>
    </source>
</evidence>
<dbReference type="CDD" id="cd00303">
    <property type="entry name" value="retropepsin_like"/>
    <property type="match status" value="1"/>
</dbReference>
<dbReference type="FunFam" id="3.30.70.270:FF:000020">
    <property type="entry name" value="Transposon Tf2-6 polyprotein-like Protein"/>
    <property type="match status" value="1"/>
</dbReference>
<evidence type="ECO:0000256" key="13">
    <source>
        <dbReference type="ARBA" id="ARBA00023125"/>
    </source>
</evidence>
<dbReference type="Pfam" id="PF08284">
    <property type="entry name" value="RVP_2"/>
    <property type="match status" value="1"/>
</dbReference>
<keyword evidence="7" id="KW-0255">Endonuclease</keyword>
<dbReference type="GO" id="GO:0015074">
    <property type="term" value="P:DNA integration"/>
    <property type="evidence" value="ECO:0007669"/>
    <property type="project" value="UniProtKB-KW"/>
</dbReference>
<dbReference type="Gene3D" id="3.10.20.370">
    <property type="match status" value="1"/>
</dbReference>
<proteinExistence type="predicted"/>
<keyword evidence="13" id="KW-0238">DNA-binding</keyword>
<dbReference type="EMBL" id="DF974902">
    <property type="protein sequence ID" value="GAU50876.1"/>
    <property type="molecule type" value="Genomic_DNA"/>
</dbReference>
<feature type="region of interest" description="Disordered" evidence="16">
    <location>
        <begin position="210"/>
        <end position="242"/>
    </location>
</feature>
<dbReference type="InterPro" id="IPR016197">
    <property type="entry name" value="Chromo-like_dom_sf"/>
</dbReference>
<evidence type="ECO:0000256" key="3">
    <source>
        <dbReference type="ARBA" id="ARBA00022695"/>
    </source>
</evidence>
<dbReference type="InterPro" id="IPR041588">
    <property type="entry name" value="Integrase_H2C2"/>
</dbReference>
<dbReference type="CDD" id="cd09274">
    <property type="entry name" value="RNase_HI_RT_Ty3"/>
    <property type="match status" value="1"/>
</dbReference>